<sequence length="226" mass="25325">MSTKTYEFKTAVVTGGGGGIGKALSQQLIKNGKTVIIVGRTESALGESAKEIGAAAYYVLDTGDIQQIRKLVEKLTSEHPDVDCLINNAGVQRLIDEIDINMRGPIHLIEELLRHFKSNPMRSLSTFHKSLDSWLSLISPIYCATKSWVHFWSMSLREQLEGSSVNRENPDDNKENAPQTMTTDEFVDELMQMWMKGETRIAAGPGNKIVNAWEERMQPLFENMAH</sequence>
<keyword evidence="2" id="KW-0560">Oxidoreductase</keyword>
<accession>A0A177CBV9</accession>
<dbReference type="AlphaFoldDB" id="A0A177CBV9"/>
<dbReference type="PANTHER" id="PTHR44196:SF1">
    <property type="entry name" value="DEHYDROGENASE_REDUCTASE SDR FAMILY MEMBER 7B"/>
    <property type="match status" value="1"/>
</dbReference>
<dbReference type="SUPFAM" id="SSF51735">
    <property type="entry name" value="NAD(P)-binding Rossmann-fold domains"/>
    <property type="match status" value="1"/>
</dbReference>
<name>A0A177CBV9_9PLEO</name>
<keyword evidence="4" id="KW-1185">Reference proteome</keyword>
<dbReference type="InterPro" id="IPR036291">
    <property type="entry name" value="NAD(P)-bd_dom_sf"/>
</dbReference>
<dbReference type="OrthoDB" id="37659at2759"/>
<dbReference type="Gene3D" id="3.40.50.720">
    <property type="entry name" value="NAD(P)-binding Rossmann-like Domain"/>
    <property type="match status" value="1"/>
</dbReference>
<evidence type="ECO:0000313" key="4">
    <source>
        <dbReference type="Proteomes" id="UP000077069"/>
    </source>
</evidence>
<dbReference type="EMBL" id="KV441554">
    <property type="protein sequence ID" value="OAG04257.1"/>
    <property type="molecule type" value="Genomic_DNA"/>
</dbReference>
<dbReference type="PANTHER" id="PTHR44196">
    <property type="entry name" value="DEHYDROGENASE/REDUCTASE SDR FAMILY MEMBER 7B"/>
    <property type="match status" value="1"/>
</dbReference>
<dbReference type="Proteomes" id="UP000077069">
    <property type="component" value="Unassembled WGS sequence"/>
</dbReference>
<evidence type="ECO:0000256" key="2">
    <source>
        <dbReference type="ARBA" id="ARBA00023002"/>
    </source>
</evidence>
<dbReference type="Pfam" id="PF00106">
    <property type="entry name" value="adh_short"/>
    <property type="match status" value="1"/>
</dbReference>
<proteinExistence type="inferred from homology"/>
<dbReference type="InParanoid" id="A0A177CBV9"/>
<reference evidence="3 4" key="1">
    <citation type="submission" date="2016-05" db="EMBL/GenBank/DDBJ databases">
        <title>Comparative analysis of secretome profiles of manganese(II)-oxidizing ascomycete fungi.</title>
        <authorList>
            <consortium name="DOE Joint Genome Institute"/>
            <person name="Zeiner C.A."/>
            <person name="Purvine S.O."/>
            <person name="Zink E.M."/>
            <person name="Wu S."/>
            <person name="Pasa-Tolic L."/>
            <person name="Chaput D.L."/>
            <person name="Haridas S."/>
            <person name="Grigoriev I.V."/>
            <person name="Santelli C.M."/>
            <person name="Hansel C.M."/>
        </authorList>
    </citation>
    <scope>NUCLEOTIDE SEQUENCE [LARGE SCALE GENOMIC DNA]</scope>
    <source>
        <strain evidence="3 4">AP3s5-JAC2a</strain>
    </source>
</reference>
<dbReference type="RefSeq" id="XP_018034622.1">
    <property type="nucleotide sequence ID" value="XM_018181538.1"/>
</dbReference>
<dbReference type="GO" id="GO:0016020">
    <property type="term" value="C:membrane"/>
    <property type="evidence" value="ECO:0007669"/>
    <property type="project" value="TreeGrafter"/>
</dbReference>
<evidence type="ECO:0000256" key="1">
    <source>
        <dbReference type="ARBA" id="ARBA00006484"/>
    </source>
</evidence>
<organism evidence="3 4">
    <name type="scientific">Paraphaeosphaeria sporulosa</name>
    <dbReference type="NCBI Taxonomy" id="1460663"/>
    <lineage>
        <taxon>Eukaryota</taxon>
        <taxon>Fungi</taxon>
        <taxon>Dikarya</taxon>
        <taxon>Ascomycota</taxon>
        <taxon>Pezizomycotina</taxon>
        <taxon>Dothideomycetes</taxon>
        <taxon>Pleosporomycetidae</taxon>
        <taxon>Pleosporales</taxon>
        <taxon>Massarineae</taxon>
        <taxon>Didymosphaeriaceae</taxon>
        <taxon>Paraphaeosphaeria</taxon>
    </lineage>
</organism>
<evidence type="ECO:0000313" key="3">
    <source>
        <dbReference type="EMBL" id="OAG04257.1"/>
    </source>
</evidence>
<gene>
    <name evidence="3" type="ORF">CC84DRAFT_1197708</name>
</gene>
<dbReference type="STRING" id="1460663.A0A177CBV9"/>
<comment type="similarity">
    <text evidence="1">Belongs to the short-chain dehydrogenases/reductases (SDR) family.</text>
</comment>
<protein>
    <submittedName>
        <fullName evidence="3">NAD(P)-binding protein</fullName>
    </submittedName>
</protein>
<dbReference type="GeneID" id="28765024"/>
<dbReference type="PRINTS" id="PR00081">
    <property type="entry name" value="GDHRDH"/>
</dbReference>
<dbReference type="GO" id="GO:0016491">
    <property type="term" value="F:oxidoreductase activity"/>
    <property type="evidence" value="ECO:0007669"/>
    <property type="project" value="UniProtKB-KW"/>
</dbReference>
<dbReference type="InterPro" id="IPR002347">
    <property type="entry name" value="SDR_fam"/>
</dbReference>